<dbReference type="Pfam" id="PF00440">
    <property type="entry name" value="TetR_N"/>
    <property type="match status" value="1"/>
</dbReference>
<feature type="region of interest" description="Disordered" evidence="5">
    <location>
        <begin position="1"/>
        <end position="21"/>
    </location>
</feature>
<evidence type="ECO:0000313" key="8">
    <source>
        <dbReference type="Proteomes" id="UP001055167"/>
    </source>
</evidence>
<accession>A0ABQ4QQP6</accession>
<dbReference type="RefSeq" id="WP_128566140.1">
    <property type="nucleotide sequence ID" value="NZ_BPQH01000001.1"/>
</dbReference>
<sequence>MERAPRGAEEREGPEPARAGERVRAAARDLFYRRGVRAVGVEEIVERAGVTKPSLYRGFASKDALVVACLEDYDTVLRGRLEDALAAHPGDHRAGLLTFLAALAERSATPSFRGCGLTNTLVEYPDPDHPARRAVLASKRALRARLAEIAGAIGARDADALGDGLLMLVEGAFACGQIFGPGGPPGALTGAAEALIAASVAPRAP</sequence>
<name>A0ABQ4QQP6_9HYPH</name>
<comment type="caution">
    <text evidence="7">The sequence shown here is derived from an EMBL/GenBank/DDBJ whole genome shotgun (WGS) entry which is preliminary data.</text>
</comment>
<evidence type="ECO:0000313" key="7">
    <source>
        <dbReference type="EMBL" id="GJD47618.1"/>
    </source>
</evidence>
<keyword evidence="3" id="KW-0804">Transcription</keyword>
<evidence type="ECO:0000256" key="5">
    <source>
        <dbReference type="SAM" id="MobiDB-lite"/>
    </source>
</evidence>
<dbReference type="EMBL" id="BPQH01000001">
    <property type="protein sequence ID" value="GJD47618.1"/>
    <property type="molecule type" value="Genomic_DNA"/>
</dbReference>
<protein>
    <recommendedName>
        <fullName evidence="6">HTH tetR-type domain-containing protein</fullName>
    </recommendedName>
</protein>
<dbReference type="PROSITE" id="PS50977">
    <property type="entry name" value="HTH_TETR_2"/>
    <property type="match status" value="1"/>
</dbReference>
<gene>
    <name evidence="7" type="ORF">OPKNFCMD_0326</name>
</gene>
<dbReference type="InterPro" id="IPR001647">
    <property type="entry name" value="HTH_TetR"/>
</dbReference>
<dbReference type="Gene3D" id="1.10.357.10">
    <property type="entry name" value="Tetracycline Repressor, domain 2"/>
    <property type="match status" value="1"/>
</dbReference>
<keyword evidence="2 4" id="KW-0238">DNA-binding</keyword>
<dbReference type="Proteomes" id="UP001055167">
    <property type="component" value="Unassembled WGS sequence"/>
</dbReference>
<evidence type="ECO:0000259" key="6">
    <source>
        <dbReference type="PROSITE" id="PS50977"/>
    </source>
</evidence>
<dbReference type="SUPFAM" id="SSF48498">
    <property type="entry name" value="Tetracyclin repressor-like, C-terminal domain"/>
    <property type="match status" value="1"/>
</dbReference>
<feature type="DNA-binding region" description="H-T-H motif" evidence="4">
    <location>
        <begin position="40"/>
        <end position="59"/>
    </location>
</feature>
<organism evidence="7 8">
    <name type="scientific">Methylobacterium crusticola</name>
    <dbReference type="NCBI Taxonomy" id="1697972"/>
    <lineage>
        <taxon>Bacteria</taxon>
        <taxon>Pseudomonadati</taxon>
        <taxon>Pseudomonadota</taxon>
        <taxon>Alphaproteobacteria</taxon>
        <taxon>Hyphomicrobiales</taxon>
        <taxon>Methylobacteriaceae</taxon>
        <taxon>Methylobacterium</taxon>
    </lineage>
</organism>
<evidence type="ECO:0000256" key="3">
    <source>
        <dbReference type="ARBA" id="ARBA00023163"/>
    </source>
</evidence>
<dbReference type="InterPro" id="IPR036271">
    <property type="entry name" value="Tet_transcr_reg_TetR-rel_C_sf"/>
</dbReference>
<feature type="domain" description="HTH tetR-type" evidence="6">
    <location>
        <begin position="17"/>
        <end position="77"/>
    </location>
</feature>
<reference evidence="7" key="2">
    <citation type="submission" date="2021-08" db="EMBL/GenBank/DDBJ databases">
        <authorList>
            <person name="Tani A."/>
            <person name="Ola A."/>
            <person name="Ogura Y."/>
            <person name="Katsura K."/>
            <person name="Hayashi T."/>
        </authorList>
    </citation>
    <scope>NUCLEOTIDE SEQUENCE</scope>
    <source>
        <strain evidence="7">KCTC 52305</strain>
    </source>
</reference>
<evidence type="ECO:0000256" key="4">
    <source>
        <dbReference type="PROSITE-ProRule" id="PRU00335"/>
    </source>
</evidence>
<reference evidence="7" key="1">
    <citation type="journal article" date="2021" name="Front. Microbiol.">
        <title>Comprehensive Comparative Genomics and Phenotyping of Methylobacterium Species.</title>
        <authorList>
            <person name="Alessa O."/>
            <person name="Ogura Y."/>
            <person name="Fujitani Y."/>
            <person name="Takami H."/>
            <person name="Hayashi T."/>
            <person name="Sahin N."/>
            <person name="Tani A."/>
        </authorList>
    </citation>
    <scope>NUCLEOTIDE SEQUENCE</scope>
    <source>
        <strain evidence="7">KCTC 52305</strain>
    </source>
</reference>
<dbReference type="PRINTS" id="PR00455">
    <property type="entry name" value="HTHTETR"/>
</dbReference>
<dbReference type="PANTHER" id="PTHR47506">
    <property type="entry name" value="TRANSCRIPTIONAL REGULATORY PROTEIN"/>
    <property type="match status" value="1"/>
</dbReference>
<keyword evidence="8" id="KW-1185">Reference proteome</keyword>
<evidence type="ECO:0000256" key="2">
    <source>
        <dbReference type="ARBA" id="ARBA00023125"/>
    </source>
</evidence>
<dbReference type="PANTHER" id="PTHR47506:SF1">
    <property type="entry name" value="HTH-TYPE TRANSCRIPTIONAL REGULATOR YJDC"/>
    <property type="match status" value="1"/>
</dbReference>
<dbReference type="SUPFAM" id="SSF46689">
    <property type="entry name" value="Homeodomain-like"/>
    <property type="match status" value="1"/>
</dbReference>
<proteinExistence type="predicted"/>
<keyword evidence="1" id="KW-0805">Transcription regulation</keyword>
<dbReference type="InterPro" id="IPR009057">
    <property type="entry name" value="Homeodomain-like_sf"/>
</dbReference>
<evidence type="ECO:0000256" key="1">
    <source>
        <dbReference type="ARBA" id="ARBA00023015"/>
    </source>
</evidence>